<protein>
    <submittedName>
        <fullName evidence="1">Uncharacterized protein</fullName>
    </submittedName>
</protein>
<keyword evidence="2" id="KW-1185">Reference proteome</keyword>
<comment type="caution">
    <text evidence="1">The sequence shown here is derived from an EMBL/GenBank/DDBJ whole genome shotgun (WGS) entry which is preliminary data.</text>
</comment>
<accession>A0ABQ5KB78</accession>
<dbReference type="Proteomes" id="UP001057375">
    <property type="component" value="Unassembled WGS sequence"/>
</dbReference>
<reference evidence="1" key="1">
    <citation type="submission" date="2022-03" db="EMBL/GenBank/DDBJ databases">
        <title>Draft genome sequence of Aduncisulcus paluster, a free-living microaerophilic Fornicata.</title>
        <authorList>
            <person name="Yuyama I."/>
            <person name="Kume K."/>
            <person name="Tamura T."/>
            <person name="Inagaki Y."/>
            <person name="Hashimoto T."/>
        </authorList>
    </citation>
    <scope>NUCLEOTIDE SEQUENCE</scope>
    <source>
        <strain evidence="1">NY0171</strain>
    </source>
</reference>
<organism evidence="1 2">
    <name type="scientific">Aduncisulcus paluster</name>
    <dbReference type="NCBI Taxonomy" id="2918883"/>
    <lineage>
        <taxon>Eukaryota</taxon>
        <taxon>Metamonada</taxon>
        <taxon>Carpediemonas-like organisms</taxon>
        <taxon>Aduncisulcus</taxon>
    </lineage>
</organism>
<gene>
    <name evidence="1" type="ORF">ADUPG1_001068</name>
</gene>
<dbReference type="EMBL" id="BQXS01000693">
    <property type="protein sequence ID" value="GKT29152.1"/>
    <property type="molecule type" value="Genomic_DNA"/>
</dbReference>
<feature type="non-terminal residue" evidence="1">
    <location>
        <position position="1"/>
    </location>
</feature>
<name>A0ABQ5KB78_9EUKA</name>
<sequence>GISLSGEMTGLEDVGQAYESFVPESWKAVLTRRW</sequence>
<proteinExistence type="predicted"/>
<evidence type="ECO:0000313" key="2">
    <source>
        <dbReference type="Proteomes" id="UP001057375"/>
    </source>
</evidence>
<evidence type="ECO:0000313" key="1">
    <source>
        <dbReference type="EMBL" id="GKT29152.1"/>
    </source>
</evidence>